<keyword evidence="1" id="KW-0472">Membrane</keyword>
<evidence type="ECO:0000313" key="3">
    <source>
        <dbReference type="Proteomes" id="UP000001542"/>
    </source>
</evidence>
<dbReference type="InParanoid" id="A2E9L4"/>
<dbReference type="SMR" id="A2E9L4"/>
<protein>
    <submittedName>
        <fullName evidence="2">Uncharacterized protein</fullName>
    </submittedName>
</protein>
<dbReference type="Proteomes" id="UP000001542">
    <property type="component" value="Unassembled WGS sequence"/>
</dbReference>
<keyword evidence="1" id="KW-0812">Transmembrane</keyword>
<evidence type="ECO:0000313" key="2">
    <source>
        <dbReference type="EMBL" id="EAY10665.1"/>
    </source>
</evidence>
<keyword evidence="1" id="KW-1133">Transmembrane helix</keyword>
<organism evidence="2 3">
    <name type="scientific">Trichomonas vaginalis (strain ATCC PRA-98 / G3)</name>
    <dbReference type="NCBI Taxonomy" id="412133"/>
    <lineage>
        <taxon>Eukaryota</taxon>
        <taxon>Metamonada</taxon>
        <taxon>Parabasalia</taxon>
        <taxon>Trichomonadida</taxon>
        <taxon>Trichomonadidae</taxon>
        <taxon>Trichomonas</taxon>
    </lineage>
</organism>
<dbReference type="VEuPathDB" id="TrichDB:TVAG_157420"/>
<dbReference type="AlphaFoldDB" id="A2E9L4"/>
<name>A2E9L4_TRIV3</name>
<dbReference type="EMBL" id="DS113334">
    <property type="protein sequence ID" value="EAY10665.1"/>
    <property type="molecule type" value="Genomic_DNA"/>
</dbReference>
<reference evidence="2" key="1">
    <citation type="submission" date="2006-10" db="EMBL/GenBank/DDBJ databases">
        <authorList>
            <person name="Amadeo P."/>
            <person name="Zhao Q."/>
            <person name="Wortman J."/>
            <person name="Fraser-Liggett C."/>
            <person name="Carlton J."/>
        </authorList>
    </citation>
    <scope>NUCLEOTIDE SEQUENCE</scope>
    <source>
        <strain evidence="2">G3</strain>
    </source>
</reference>
<feature type="transmembrane region" description="Helical" evidence="1">
    <location>
        <begin position="81"/>
        <end position="107"/>
    </location>
</feature>
<reference evidence="2" key="2">
    <citation type="journal article" date="2007" name="Science">
        <title>Draft genome sequence of the sexually transmitted pathogen Trichomonas vaginalis.</title>
        <authorList>
            <person name="Carlton J.M."/>
            <person name="Hirt R.P."/>
            <person name="Silva J.C."/>
            <person name="Delcher A.L."/>
            <person name="Schatz M."/>
            <person name="Zhao Q."/>
            <person name="Wortman J.R."/>
            <person name="Bidwell S.L."/>
            <person name="Alsmark U.C.M."/>
            <person name="Besteiro S."/>
            <person name="Sicheritz-Ponten T."/>
            <person name="Noel C.J."/>
            <person name="Dacks J.B."/>
            <person name="Foster P.G."/>
            <person name="Simillion C."/>
            <person name="Van de Peer Y."/>
            <person name="Miranda-Saavedra D."/>
            <person name="Barton G.J."/>
            <person name="Westrop G.D."/>
            <person name="Mueller S."/>
            <person name="Dessi D."/>
            <person name="Fiori P.L."/>
            <person name="Ren Q."/>
            <person name="Paulsen I."/>
            <person name="Zhang H."/>
            <person name="Bastida-Corcuera F.D."/>
            <person name="Simoes-Barbosa A."/>
            <person name="Brown M.T."/>
            <person name="Hayes R.D."/>
            <person name="Mukherjee M."/>
            <person name="Okumura C.Y."/>
            <person name="Schneider R."/>
            <person name="Smith A.J."/>
            <person name="Vanacova S."/>
            <person name="Villalvazo M."/>
            <person name="Haas B.J."/>
            <person name="Pertea M."/>
            <person name="Feldblyum T.V."/>
            <person name="Utterback T.R."/>
            <person name="Shu C.L."/>
            <person name="Osoegawa K."/>
            <person name="de Jong P.J."/>
            <person name="Hrdy I."/>
            <person name="Horvathova L."/>
            <person name="Zubacova Z."/>
            <person name="Dolezal P."/>
            <person name="Malik S.B."/>
            <person name="Logsdon J.M. Jr."/>
            <person name="Henze K."/>
            <person name="Gupta A."/>
            <person name="Wang C.C."/>
            <person name="Dunne R.L."/>
            <person name="Upcroft J.A."/>
            <person name="Upcroft P."/>
            <person name="White O."/>
            <person name="Salzberg S.L."/>
            <person name="Tang P."/>
            <person name="Chiu C.-H."/>
            <person name="Lee Y.-S."/>
            <person name="Embley T.M."/>
            <person name="Coombs G.H."/>
            <person name="Mottram J.C."/>
            <person name="Tachezy J."/>
            <person name="Fraser-Liggett C.M."/>
            <person name="Johnson P.J."/>
        </authorList>
    </citation>
    <scope>NUCLEOTIDE SEQUENCE [LARGE SCALE GENOMIC DNA]</scope>
    <source>
        <strain evidence="2">G3</strain>
    </source>
</reference>
<dbReference type="VEuPathDB" id="TrichDB:TVAGG3_0746340"/>
<dbReference type="RefSeq" id="XP_001322888.1">
    <property type="nucleotide sequence ID" value="XM_001322853.1"/>
</dbReference>
<evidence type="ECO:0000256" key="1">
    <source>
        <dbReference type="SAM" id="Phobius"/>
    </source>
</evidence>
<accession>A2E9L4</accession>
<dbReference type="KEGG" id="tva:4768586"/>
<keyword evidence="3" id="KW-1185">Reference proteome</keyword>
<gene>
    <name evidence="2" type="ORF">TVAG_157420</name>
</gene>
<proteinExistence type="predicted"/>
<sequence length="153" mass="18059">MLYRCCFCCCKGVYDASISFYYKHEKKNKVNPAHRMKCAGICCGFELCNMLCDCRTKAHRKASHRPGSHNYKNDKMDELELIFWLIFFAIYALVYIFFFISFIWAFILMLNGPASDAEEDFEDNLTDRAIEYYNTHQDRSSDFDKDEENPARV</sequence>